<dbReference type="Proteomes" id="UP000324222">
    <property type="component" value="Unassembled WGS sequence"/>
</dbReference>
<organism evidence="1 2">
    <name type="scientific">Portunus trituberculatus</name>
    <name type="common">Swimming crab</name>
    <name type="synonym">Neptunus trituberculatus</name>
    <dbReference type="NCBI Taxonomy" id="210409"/>
    <lineage>
        <taxon>Eukaryota</taxon>
        <taxon>Metazoa</taxon>
        <taxon>Ecdysozoa</taxon>
        <taxon>Arthropoda</taxon>
        <taxon>Crustacea</taxon>
        <taxon>Multicrustacea</taxon>
        <taxon>Malacostraca</taxon>
        <taxon>Eumalacostraca</taxon>
        <taxon>Eucarida</taxon>
        <taxon>Decapoda</taxon>
        <taxon>Pleocyemata</taxon>
        <taxon>Brachyura</taxon>
        <taxon>Eubrachyura</taxon>
        <taxon>Portunoidea</taxon>
        <taxon>Portunidae</taxon>
        <taxon>Portuninae</taxon>
        <taxon>Portunus</taxon>
    </lineage>
</organism>
<dbReference type="EMBL" id="VSRR010000044">
    <property type="protein sequence ID" value="MPC08804.1"/>
    <property type="molecule type" value="Genomic_DNA"/>
</dbReference>
<dbReference type="AlphaFoldDB" id="A0A5B7CJB2"/>
<evidence type="ECO:0000313" key="2">
    <source>
        <dbReference type="Proteomes" id="UP000324222"/>
    </source>
</evidence>
<proteinExistence type="predicted"/>
<comment type="caution">
    <text evidence="1">The sequence shown here is derived from an EMBL/GenBank/DDBJ whole genome shotgun (WGS) entry which is preliminary data.</text>
</comment>
<gene>
    <name evidence="1" type="ORF">E2C01_001397</name>
</gene>
<name>A0A5B7CJB2_PORTR</name>
<protein>
    <submittedName>
        <fullName evidence="1">Uncharacterized protein</fullName>
    </submittedName>
</protein>
<sequence>MAVFCFVPPDVSSIIYEMHRCYHGGVAFPTASARRDTGVEGCGAYLAEDDRAFLLVFMVSSALPVRACRNSLGTGILMVLAAQRRDKQQGGSAGGGGLLCVFPVAHLSPATSKA</sequence>
<keyword evidence="2" id="KW-1185">Reference proteome</keyword>
<accession>A0A5B7CJB2</accession>
<evidence type="ECO:0000313" key="1">
    <source>
        <dbReference type="EMBL" id="MPC08804.1"/>
    </source>
</evidence>
<reference evidence="1 2" key="1">
    <citation type="submission" date="2019-05" db="EMBL/GenBank/DDBJ databases">
        <title>Another draft genome of Portunus trituberculatus and its Hox gene families provides insights of decapod evolution.</title>
        <authorList>
            <person name="Jeong J.-H."/>
            <person name="Song I."/>
            <person name="Kim S."/>
            <person name="Choi T."/>
            <person name="Kim D."/>
            <person name="Ryu S."/>
            <person name="Kim W."/>
        </authorList>
    </citation>
    <scope>NUCLEOTIDE SEQUENCE [LARGE SCALE GENOMIC DNA]</scope>
    <source>
        <tissue evidence="1">Muscle</tissue>
    </source>
</reference>